<evidence type="ECO:0000313" key="1">
    <source>
        <dbReference type="EMBL" id="MDX8047129.1"/>
    </source>
</evidence>
<gene>
    <name evidence="1" type="ORF">SH601_14145</name>
</gene>
<dbReference type="Proteomes" id="UP001277972">
    <property type="component" value="Unassembled WGS sequence"/>
</dbReference>
<protein>
    <submittedName>
        <fullName evidence="1">Oligosaccharide flippase family protein</fullName>
    </submittedName>
</protein>
<sequence>MISKSLMKKSGLYFIGNLSSKIMSVLLIPIYAFYITPNDLGYFDFSQTLMGVLSPIILLAIWEAILKFVLSEDNEQVKRKIITTAILFSLFTSLIITLGTIIFDVLFEFSIQYLYLILFMIVLHSLVFVWQYYSRAYGENKLFVLSGILSTIVNFIFVIVLVVLLDLGLFGLLVSYNIGQLTIIIIIEKKLKIIKNIKFLDFEGTILKKMLYFSSPLVLNLTSAWLISGFGRFIVTLNLGVDENGVYSFANRFALIITTLGTVVTMAIIEEAILAVKKKGLDDNFGKTIDSLFKIFQSMIILLIPLIVVFYDIFLSDSEYYNSLLYIPGLLIFAVFNSMASNIGSVFQALDKTKYLFITTLLGAVVTVAVSVIFINTYGILAVIVAQILGALTMMFSRYILANNFSSLKVRWSPVIIQSTLFLFISFICLNSNIIITIILEIIIIALIIFFNRKLVTKVLNKLKK</sequence>
<proteinExistence type="predicted"/>
<reference evidence="1" key="1">
    <citation type="submission" date="2023-11" db="EMBL/GenBank/DDBJ databases">
        <title>Gracilibacillus pellucida a moderately halophilic bacterium isolated from saline soil in Xinjiang province.</title>
        <authorList>
            <person name="Zhang Z."/>
            <person name="Tan F."/>
            <person name="Wang Y."/>
            <person name="Xia M."/>
        </authorList>
    </citation>
    <scope>NUCLEOTIDE SEQUENCE</scope>
    <source>
        <strain evidence="1">S3-1-1</strain>
    </source>
</reference>
<accession>A0ACC6M863</accession>
<name>A0ACC6M863_9BACI</name>
<keyword evidence="2" id="KW-1185">Reference proteome</keyword>
<organism evidence="1 2">
    <name type="scientific">Gracilibacillus pellucidus</name>
    <dbReference type="NCBI Taxonomy" id="3095368"/>
    <lineage>
        <taxon>Bacteria</taxon>
        <taxon>Bacillati</taxon>
        <taxon>Bacillota</taxon>
        <taxon>Bacilli</taxon>
        <taxon>Bacillales</taxon>
        <taxon>Bacillaceae</taxon>
        <taxon>Gracilibacillus</taxon>
    </lineage>
</organism>
<dbReference type="EMBL" id="JAWZSR010000009">
    <property type="protein sequence ID" value="MDX8047129.1"/>
    <property type="molecule type" value="Genomic_DNA"/>
</dbReference>
<evidence type="ECO:0000313" key="2">
    <source>
        <dbReference type="Proteomes" id="UP001277972"/>
    </source>
</evidence>
<comment type="caution">
    <text evidence="1">The sequence shown here is derived from an EMBL/GenBank/DDBJ whole genome shotgun (WGS) entry which is preliminary data.</text>
</comment>